<evidence type="ECO:0000259" key="5">
    <source>
        <dbReference type="PROSITE" id="PS51352"/>
    </source>
</evidence>
<dbReference type="PANTHER" id="PTHR45663">
    <property type="entry name" value="GEO12009P1"/>
    <property type="match status" value="1"/>
</dbReference>
<gene>
    <name evidence="6" type="ORF">BKA15_000613</name>
</gene>
<dbReference type="Pfam" id="PF14561">
    <property type="entry name" value="TPR_20"/>
    <property type="match status" value="1"/>
</dbReference>
<accession>A0A7Y9L6Y5</accession>
<feature type="repeat" description="TPR" evidence="3">
    <location>
        <begin position="174"/>
        <end position="207"/>
    </location>
</feature>
<dbReference type="GO" id="GO:0045454">
    <property type="term" value="P:cell redox homeostasis"/>
    <property type="evidence" value="ECO:0007669"/>
    <property type="project" value="TreeGrafter"/>
</dbReference>
<evidence type="ECO:0000256" key="1">
    <source>
        <dbReference type="ARBA" id="ARBA00008987"/>
    </source>
</evidence>
<sequence>MSSSSFNPRGAVDLSQLAEQAKQRAASGPGGSPGAKAGGSYVVEVTEQTFEAQVIRPSLQHPVVVEFYSPRVSSGQQLSDALAAAASEAGGKYLIARLNVDAAPQLAQQLGLQAVPTVVGVVGGQLVPLFQGVIPADQVRAALDQLVKAAVANGIVGRAEPVGGPVDDGAEDEPDPRFAAADAALERGDFAAAVEEFDKLLAANPADAEAKAGKAQAGLLARTANTSADVVLAAAAAPDADLQVHLDAADLEVVGGQVDEAFARLIDQVKRRSGDERDQARLRLLELFETIGNTDPRVQKARRNLMAALF</sequence>
<comment type="similarity">
    <text evidence="1">Belongs to the thioredoxin family.</text>
</comment>
<feature type="region of interest" description="Disordered" evidence="4">
    <location>
        <begin position="1"/>
        <end position="38"/>
    </location>
</feature>
<dbReference type="PROSITE" id="PS50005">
    <property type="entry name" value="TPR"/>
    <property type="match status" value="1"/>
</dbReference>
<dbReference type="Pfam" id="PF00085">
    <property type="entry name" value="Thioredoxin"/>
    <property type="match status" value="1"/>
</dbReference>
<dbReference type="GO" id="GO:0005829">
    <property type="term" value="C:cytosol"/>
    <property type="evidence" value="ECO:0007669"/>
    <property type="project" value="TreeGrafter"/>
</dbReference>
<evidence type="ECO:0000256" key="2">
    <source>
        <dbReference type="ARBA" id="ARBA00023284"/>
    </source>
</evidence>
<comment type="caution">
    <text evidence="6">The sequence shown here is derived from an EMBL/GenBank/DDBJ whole genome shotgun (WGS) entry which is preliminary data.</text>
</comment>
<keyword evidence="3" id="KW-0802">TPR repeat</keyword>
<dbReference type="InterPro" id="IPR011990">
    <property type="entry name" value="TPR-like_helical_dom_sf"/>
</dbReference>
<evidence type="ECO:0000313" key="7">
    <source>
        <dbReference type="Proteomes" id="UP000569914"/>
    </source>
</evidence>
<keyword evidence="2" id="KW-0676">Redox-active center</keyword>
<proteinExistence type="inferred from homology"/>
<reference evidence="6 7" key="1">
    <citation type="submission" date="2020-07" db="EMBL/GenBank/DDBJ databases">
        <title>Sequencing the genomes of 1000 actinobacteria strains.</title>
        <authorList>
            <person name="Klenk H.-P."/>
        </authorList>
    </citation>
    <scope>NUCLEOTIDE SEQUENCE [LARGE SCALE GENOMIC DNA]</scope>
    <source>
        <strain evidence="6 7">DSM 22083</strain>
    </source>
</reference>
<dbReference type="Proteomes" id="UP000569914">
    <property type="component" value="Unassembled WGS sequence"/>
</dbReference>
<dbReference type="EMBL" id="JACCBU010000001">
    <property type="protein sequence ID" value="NYE69284.1"/>
    <property type="molecule type" value="Genomic_DNA"/>
</dbReference>
<feature type="compositionally biased region" description="Gly residues" evidence="4">
    <location>
        <begin position="28"/>
        <end position="37"/>
    </location>
</feature>
<protein>
    <submittedName>
        <fullName evidence="6">Putative thioredoxin</fullName>
    </submittedName>
</protein>
<dbReference type="AlphaFoldDB" id="A0A7Y9L6Y5"/>
<dbReference type="PANTHER" id="PTHR45663:SF11">
    <property type="entry name" value="GEO12009P1"/>
    <property type="match status" value="1"/>
</dbReference>
<organism evidence="6 7">
    <name type="scientific">Microlunatus parietis</name>
    <dbReference type="NCBI Taxonomy" id="682979"/>
    <lineage>
        <taxon>Bacteria</taxon>
        <taxon>Bacillati</taxon>
        <taxon>Actinomycetota</taxon>
        <taxon>Actinomycetes</taxon>
        <taxon>Propionibacteriales</taxon>
        <taxon>Propionibacteriaceae</taxon>
        <taxon>Microlunatus</taxon>
    </lineage>
</organism>
<feature type="domain" description="Thioredoxin" evidence="5">
    <location>
        <begin position="12"/>
        <end position="148"/>
    </location>
</feature>
<evidence type="ECO:0000256" key="4">
    <source>
        <dbReference type="SAM" id="MobiDB-lite"/>
    </source>
</evidence>
<dbReference type="InterPro" id="IPR013766">
    <property type="entry name" value="Thioredoxin_domain"/>
</dbReference>
<keyword evidence="7" id="KW-1185">Reference proteome</keyword>
<evidence type="ECO:0000313" key="6">
    <source>
        <dbReference type="EMBL" id="NYE69284.1"/>
    </source>
</evidence>
<evidence type="ECO:0000256" key="3">
    <source>
        <dbReference type="PROSITE-ProRule" id="PRU00339"/>
    </source>
</evidence>
<dbReference type="GO" id="GO:0015035">
    <property type="term" value="F:protein-disulfide reductase activity"/>
    <property type="evidence" value="ECO:0007669"/>
    <property type="project" value="TreeGrafter"/>
</dbReference>
<dbReference type="InterPro" id="IPR019734">
    <property type="entry name" value="TPR_rpt"/>
</dbReference>
<dbReference type="Gene3D" id="1.25.40.10">
    <property type="entry name" value="Tetratricopeptide repeat domain"/>
    <property type="match status" value="1"/>
</dbReference>
<dbReference type="InterPro" id="IPR036249">
    <property type="entry name" value="Thioredoxin-like_sf"/>
</dbReference>
<dbReference type="RefSeq" id="WP_179748028.1">
    <property type="nucleotide sequence ID" value="NZ_JACCBU010000001.1"/>
</dbReference>
<dbReference type="PROSITE" id="PS51352">
    <property type="entry name" value="THIOREDOXIN_2"/>
    <property type="match status" value="1"/>
</dbReference>
<dbReference type="SUPFAM" id="SSF52833">
    <property type="entry name" value="Thioredoxin-like"/>
    <property type="match status" value="1"/>
</dbReference>
<dbReference type="GO" id="GO:0006950">
    <property type="term" value="P:response to stress"/>
    <property type="evidence" value="ECO:0007669"/>
    <property type="project" value="UniProtKB-ARBA"/>
</dbReference>
<name>A0A7Y9L6Y5_9ACTN</name>
<dbReference type="Gene3D" id="3.40.30.10">
    <property type="entry name" value="Glutaredoxin"/>
    <property type="match status" value="1"/>
</dbReference>